<dbReference type="SUPFAM" id="SSF52540">
    <property type="entry name" value="P-loop containing nucleoside triphosphate hydrolases"/>
    <property type="match status" value="1"/>
</dbReference>
<dbReference type="CDD" id="cd04583">
    <property type="entry name" value="CBS_pair_ABC_OpuCA_assoc"/>
    <property type="match status" value="1"/>
</dbReference>
<dbReference type="GO" id="GO:0016887">
    <property type="term" value="F:ATP hydrolysis activity"/>
    <property type="evidence" value="ECO:0007669"/>
    <property type="project" value="UniProtKB-UniRule"/>
</dbReference>
<dbReference type="PROSITE" id="PS00211">
    <property type="entry name" value="ABC_TRANSPORTER_1"/>
    <property type="match status" value="1"/>
</dbReference>
<gene>
    <name evidence="13" type="ORF">OE105_01820</name>
</gene>
<accession>A0A9E8M0U9</accession>
<comment type="subunit">
    <text evidence="10">The complex is probably composed of two ATP-binding proteins, two transmembrane proteins and a solute-binding protein.</text>
</comment>
<dbReference type="InterPro" id="IPR003593">
    <property type="entry name" value="AAA+_ATPase"/>
</dbReference>
<evidence type="ECO:0000259" key="11">
    <source>
        <dbReference type="PROSITE" id="PS50893"/>
    </source>
</evidence>
<dbReference type="EC" id="7.6.2.9" evidence="10"/>
<evidence type="ECO:0000256" key="2">
    <source>
        <dbReference type="ARBA" id="ARBA00022448"/>
    </source>
</evidence>
<evidence type="ECO:0000256" key="10">
    <source>
        <dbReference type="RuleBase" id="RU369116"/>
    </source>
</evidence>
<sequence>MLKFDHVSKIYKKGKRAVDDLTFEIEQGEFIVLIGPSGCGKTTTMKMINRLIEPTEGNIYLNGENILDIDPVKLRRKIGYVIQQIGLFPHMTIEQNISLVPRLLKWPEEKRRERAKSLLTLVDMTPDFLDRFPFELSGGQQQRIGVLRALAADQPLILMDEPFGALDPITRDSLQSEFKKLQQKLGKTIVFVTHDMDEALKLADRIAIMKEGRLIQFDTPDEILRNPANTFVEEFIGKERLAQARPHIQTVDQIMNQAPVAVNGDVSLTDAIKIMKNRRVDTLLVIDEERKLEGYIDVENIDINRKKAKVVSEIVQRDIYAVKTGTLVRDTIRKFLNKGIKYVPVVDDEHHLVGIVTRANLVDVVYDSIWGEGNGVENGVHS</sequence>
<comment type="subunit">
    <text evidence="8">The complex is composed of two ATP-binding proteins (OpuCA), two transmembrane proteins (OpuCB and OpuCD) and a solute-binding protein (OpuCC).</text>
</comment>
<dbReference type="Gene3D" id="3.10.580.10">
    <property type="entry name" value="CBS-domain"/>
    <property type="match status" value="1"/>
</dbReference>
<dbReference type="PANTHER" id="PTHR43117:SF3">
    <property type="entry name" value="CHOLINE TRANSPORT ATP-BINDING PROTEIN OPUBA"/>
    <property type="match status" value="1"/>
</dbReference>
<dbReference type="Proteomes" id="UP001164726">
    <property type="component" value="Chromosome"/>
</dbReference>
<keyword evidence="5 10" id="KW-0067">ATP-binding</keyword>
<dbReference type="RefSeq" id="WP_275421039.1">
    <property type="nucleotide sequence ID" value="NZ_CP106877.1"/>
</dbReference>
<name>A0A9E8M0U9_9BACI</name>
<feature type="domain" description="ABC transporter" evidence="11">
    <location>
        <begin position="2"/>
        <end position="236"/>
    </location>
</feature>
<evidence type="ECO:0000256" key="5">
    <source>
        <dbReference type="ARBA" id="ARBA00022840"/>
    </source>
</evidence>
<comment type="subcellular location">
    <subcellularLocation>
        <location evidence="10">Cell inner membrane</location>
        <topology evidence="10">Peripheral membrane protein</topology>
    </subcellularLocation>
</comment>
<dbReference type="InterPro" id="IPR027417">
    <property type="entry name" value="P-loop_NTPase"/>
</dbReference>
<dbReference type="InterPro" id="IPR005892">
    <property type="entry name" value="Gly-betaine_transp_ATP-bd"/>
</dbReference>
<dbReference type="InterPro" id="IPR000644">
    <property type="entry name" value="CBS_dom"/>
</dbReference>
<keyword evidence="3" id="KW-0677">Repeat</keyword>
<evidence type="ECO:0000256" key="9">
    <source>
        <dbReference type="PROSITE-ProRule" id="PRU00703"/>
    </source>
</evidence>
<dbReference type="GO" id="GO:0005886">
    <property type="term" value="C:plasma membrane"/>
    <property type="evidence" value="ECO:0007669"/>
    <property type="project" value="UniProtKB-SubCell"/>
</dbReference>
<keyword evidence="4 10" id="KW-0547">Nucleotide-binding</keyword>
<evidence type="ECO:0000313" key="14">
    <source>
        <dbReference type="Proteomes" id="UP001164726"/>
    </source>
</evidence>
<dbReference type="InterPro" id="IPR003439">
    <property type="entry name" value="ABC_transporter-like_ATP-bd"/>
</dbReference>
<evidence type="ECO:0000256" key="6">
    <source>
        <dbReference type="ARBA" id="ARBA00023122"/>
    </source>
</evidence>
<dbReference type="PANTHER" id="PTHR43117">
    <property type="entry name" value="OSMOPROTECTANT IMPORT ATP-BINDING PROTEIN OSMV"/>
    <property type="match status" value="1"/>
</dbReference>
<keyword evidence="6 9" id="KW-0129">CBS domain</keyword>
<dbReference type="SMART" id="SM00382">
    <property type="entry name" value="AAA"/>
    <property type="match status" value="1"/>
</dbReference>
<protein>
    <recommendedName>
        <fullName evidence="10">Quaternary amine transport ATP-binding protein</fullName>
        <ecNumber evidence="10">7.6.2.9</ecNumber>
    </recommendedName>
</protein>
<dbReference type="GO" id="GO:0031460">
    <property type="term" value="P:glycine betaine transport"/>
    <property type="evidence" value="ECO:0007669"/>
    <property type="project" value="InterPro"/>
</dbReference>
<evidence type="ECO:0000259" key="12">
    <source>
        <dbReference type="PROSITE" id="PS51371"/>
    </source>
</evidence>
<evidence type="ECO:0000256" key="8">
    <source>
        <dbReference type="ARBA" id="ARBA00063934"/>
    </source>
</evidence>
<dbReference type="CDD" id="cd03295">
    <property type="entry name" value="ABC_OpuCA_Osmoprotection"/>
    <property type="match status" value="1"/>
</dbReference>
<evidence type="ECO:0000256" key="1">
    <source>
        <dbReference type="ARBA" id="ARBA00005417"/>
    </source>
</evidence>
<dbReference type="PROSITE" id="PS50893">
    <property type="entry name" value="ABC_TRANSPORTER_2"/>
    <property type="match status" value="1"/>
</dbReference>
<dbReference type="Pfam" id="PF00005">
    <property type="entry name" value="ABC_tran"/>
    <property type="match status" value="1"/>
</dbReference>
<keyword evidence="14" id="KW-1185">Reference proteome</keyword>
<keyword evidence="10" id="KW-1003">Cell membrane</keyword>
<comment type="catalytic activity">
    <reaction evidence="7">
        <text>a quaternary ammonium(out) + ATP + H2O = a quaternary ammonium(in) + ADP + phosphate + H(+)</text>
        <dbReference type="Rhea" id="RHEA:11036"/>
        <dbReference type="ChEBI" id="CHEBI:15377"/>
        <dbReference type="ChEBI" id="CHEBI:15378"/>
        <dbReference type="ChEBI" id="CHEBI:30616"/>
        <dbReference type="ChEBI" id="CHEBI:35267"/>
        <dbReference type="ChEBI" id="CHEBI:43474"/>
        <dbReference type="ChEBI" id="CHEBI:456216"/>
        <dbReference type="EC" id="7.6.2.9"/>
    </reaction>
</comment>
<evidence type="ECO:0000256" key="3">
    <source>
        <dbReference type="ARBA" id="ARBA00022737"/>
    </source>
</evidence>
<dbReference type="SMART" id="SM00116">
    <property type="entry name" value="CBS"/>
    <property type="match status" value="2"/>
</dbReference>
<reference evidence="13" key="1">
    <citation type="submission" date="2022-09" db="EMBL/GenBank/DDBJ databases">
        <title>Complete Genomes of Fervidibacillus albus and Fervidibacillus halotolerans isolated from tidal flat sediments.</title>
        <authorList>
            <person name="Kwon K.K."/>
            <person name="Yang S.-H."/>
            <person name="Park M.J."/>
            <person name="Oh H.-M."/>
        </authorList>
    </citation>
    <scope>NUCLEOTIDE SEQUENCE</scope>
    <source>
        <strain evidence="13">MEBiC13594</strain>
    </source>
</reference>
<evidence type="ECO:0000256" key="7">
    <source>
        <dbReference type="ARBA" id="ARBA00052482"/>
    </source>
</evidence>
<dbReference type="Pfam" id="PF00571">
    <property type="entry name" value="CBS"/>
    <property type="match status" value="2"/>
</dbReference>
<keyword evidence="10" id="KW-0472">Membrane</keyword>
<comment type="similarity">
    <text evidence="1 10">Belongs to the ABC transporter superfamily.</text>
</comment>
<evidence type="ECO:0000313" key="13">
    <source>
        <dbReference type="EMBL" id="WAA12907.1"/>
    </source>
</evidence>
<dbReference type="FunFam" id="3.40.50.300:FF:000425">
    <property type="entry name" value="Probable ABC transporter, ATP-binding subunit"/>
    <property type="match status" value="1"/>
</dbReference>
<evidence type="ECO:0000256" key="4">
    <source>
        <dbReference type="ARBA" id="ARBA00022741"/>
    </source>
</evidence>
<dbReference type="InterPro" id="IPR046342">
    <property type="entry name" value="CBS_dom_sf"/>
</dbReference>
<feature type="domain" description="CBS" evidence="12">
    <location>
        <begin position="255"/>
        <end position="313"/>
    </location>
</feature>
<organism evidence="13 14">
    <name type="scientific">Fervidibacillus halotolerans</name>
    <dbReference type="NCBI Taxonomy" id="2980027"/>
    <lineage>
        <taxon>Bacteria</taxon>
        <taxon>Bacillati</taxon>
        <taxon>Bacillota</taxon>
        <taxon>Bacilli</taxon>
        <taxon>Bacillales</taxon>
        <taxon>Bacillaceae</taxon>
        <taxon>Fervidibacillus</taxon>
    </lineage>
</organism>
<dbReference type="NCBIfam" id="TIGR01186">
    <property type="entry name" value="proV"/>
    <property type="match status" value="1"/>
</dbReference>
<keyword evidence="10" id="KW-0997">Cell inner membrane</keyword>
<dbReference type="InterPro" id="IPR017871">
    <property type="entry name" value="ABC_transporter-like_CS"/>
</dbReference>
<dbReference type="KEGG" id="fhl:OE105_01820"/>
<dbReference type="GO" id="GO:0015418">
    <property type="term" value="F:ABC-type quaternary ammonium compound transporting activity"/>
    <property type="evidence" value="ECO:0007669"/>
    <property type="project" value="UniProtKB-EC"/>
</dbReference>
<dbReference type="GO" id="GO:0006865">
    <property type="term" value="P:amino acid transport"/>
    <property type="evidence" value="ECO:0007669"/>
    <property type="project" value="UniProtKB-UniRule"/>
</dbReference>
<dbReference type="EMBL" id="CP106877">
    <property type="protein sequence ID" value="WAA12907.1"/>
    <property type="molecule type" value="Genomic_DNA"/>
</dbReference>
<keyword evidence="2 10" id="KW-0813">Transport</keyword>
<feature type="domain" description="CBS" evidence="12">
    <location>
        <begin position="315"/>
        <end position="372"/>
    </location>
</feature>
<dbReference type="GO" id="GO:0005524">
    <property type="term" value="F:ATP binding"/>
    <property type="evidence" value="ECO:0007669"/>
    <property type="project" value="UniProtKB-UniRule"/>
</dbReference>
<dbReference type="Gene3D" id="3.40.50.300">
    <property type="entry name" value="P-loop containing nucleotide triphosphate hydrolases"/>
    <property type="match status" value="1"/>
</dbReference>
<dbReference type="PROSITE" id="PS51371">
    <property type="entry name" value="CBS"/>
    <property type="match status" value="2"/>
</dbReference>
<dbReference type="SUPFAM" id="SSF54631">
    <property type="entry name" value="CBS-domain pair"/>
    <property type="match status" value="1"/>
</dbReference>
<dbReference type="AlphaFoldDB" id="A0A9E8M0U9"/>
<proteinExistence type="inferred from homology"/>